<name>A0A0H5QLB7_9EUKA</name>
<evidence type="ECO:0000256" key="2">
    <source>
        <dbReference type="SAM" id="SignalP"/>
    </source>
</evidence>
<feature type="non-terminal residue" evidence="3">
    <location>
        <position position="1"/>
    </location>
</feature>
<evidence type="ECO:0000256" key="1">
    <source>
        <dbReference type="SAM" id="MobiDB-lite"/>
    </source>
</evidence>
<feature type="chain" id="PRO_5005222695" evidence="2">
    <location>
        <begin position="30"/>
        <end position="114"/>
    </location>
</feature>
<protein>
    <submittedName>
        <fullName evidence="3">Uncharacterized protein</fullName>
    </submittedName>
</protein>
<proteinExistence type="predicted"/>
<dbReference type="EMBL" id="HACM01001960">
    <property type="protein sequence ID" value="CRZ02402.1"/>
    <property type="molecule type" value="Transcribed_RNA"/>
</dbReference>
<feature type="signal peptide" evidence="2">
    <location>
        <begin position="1"/>
        <end position="29"/>
    </location>
</feature>
<evidence type="ECO:0000313" key="3">
    <source>
        <dbReference type="EMBL" id="CRZ02402.1"/>
    </source>
</evidence>
<reference evidence="3" key="1">
    <citation type="submission" date="2015-04" db="EMBL/GenBank/DDBJ databases">
        <title>The genome sequence of the plant pathogenic Rhizarian Plasmodiophora brassicae reveals insights in its biotrophic life cycle and the origin of chitin synthesis.</title>
        <authorList>
            <person name="Schwelm A."/>
            <person name="Fogelqvist J."/>
            <person name="Knaust A."/>
            <person name="Julke S."/>
            <person name="Lilja T."/>
            <person name="Dhandapani V."/>
            <person name="Bonilla-Rosso G."/>
            <person name="Karlsson M."/>
            <person name="Shevchenko A."/>
            <person name="Choi S.R."/>
            <person name="Kim H.G."/>
            <person name="Park J.Y."/>
            <person name="Lim Y.P."/>
            <person name="Ludwig-Muller J."/>
            <person name="Dixelius C."/>
        </authorList>
    </citation>
    <scope>NUCLEOTIDE SEQUENCE</scope>
    <source>
        <tissue evidence="3">Potato root galls</tissue>
    </source>
</reference>
<accession>A0A0H5QLB7</accession>
<keyword evidence="2" id="KW-0732">Signal</keyword>
<sequence>AITMTNNNGMALLSSVLLAILLGQAVVFGQTPATTAAPATTAPAPATQGPYGGNQSPYERSYPLDGMFPGAGGIGGPGQTMGYNPYQYQTGGMYGGGGYGGGWGGGYGGMGGGY</sequence>
<feature type="compositionally biased region" description="Low complexity" evidence="1">
    <location>
        <begin position="36"/>
        <end position="47"/>
    </location>
</feature>
<feature type="non-terminal residue" evidence="3">
    <location>
        <position position="114"/>
    </location>
</feature>
<dbReference type="AlphaFoldDB" id="A0A0H5QLB7"/>
<feature type="region of interest" description="Disordered" evidence="1">
    <location>
        <begin position="36"/>
        <end position="65"/>
    </location>
</feature>
<organism evidence="3">
    <name type="scientific">Spongospora subterranea</name>
    <dbReference type="NCBI Taxonomy" id="70186"/>
    <lineage>
        <taxon>Eukaryota</taxon>
        <taxon>Sar</taxon>
        <taxon>Rhizaria</taxon>
        <taxon>Endomyxa</taxon>
        <taxon>Phytomyxea</taxon>
        <taxon>Plasmodiophorida</taxon>
        <taxon>Plasmodiophoridae</taxon>
        <taxon>Spongospora</taxon>
    </lineage>
</organism>